<gene>
    <name evidence="1" type="ORF">HMPREF9303_2699</name>
</gene>
<keyword evidence="2" id="KW-1185">Reference proteome</keyword>
<organism evidence="1 2">
    <name type="scientific">Prevotella denticola CRIS 18C-A</name>
    <dbReference type="NCBI Taxonomy" id="944557"/>
    <lineage>
        <taxon>Bacteria</taxon>
        <taxon>Pseudomonadati</taxon>
        <taxon>Bacteroidota</taxon>
        <taxon>Bacteroidia</taxon>
        <taxon>Bacteroidales</taxon>
        <taxon>Prevotellaceae</taxon>
        <taxon>Prevotella</taxon>
    </lineage>
</organism>
<evidence type="ECO:0000313" key="1">
    <source>
        <dbReference type="EMBL" id="EGC85600.1"/>
    </source>
</evidence>
<proteinExistence type="predicted"/>
<protein>
    <submittedName>
        <fullName evidence="1">Uncharacterized protein</fullName>
    </submittedName>
</protein>
<dbReference type="Proteomes" id="UP000003155">
    <property type="component" value="Unassembled WGS sequence"/>
</dbReference>
<name>F0H947_9BACT</name>
<dbReference type="AlphaFoldDB" id="F0H947"/>
<evidence type="ECO:0000313" key="2">
    <source>
        <dbReference type="Proteomes" id="UP000003155"/>
    </source>
</evidence>
<sequence>MPVDSGLSQTYEACIPVDCGGTVFCTATGGRLFSAKVLYFFCASALFRKFYLNLQRDFTYSLNV</sequence>
<dbReference type="EMBL" id="AEXO01000095">
    <property type="protein sequence ID" value="EGC85600.1"/>
    <property type="molecule type" value="Genomic_DNA"/>
</dbReference>
<accession>F0H947</accession>
<comment type="caution">
    <text evidence="1">The sequence shown here is derived from an EMBL/GenBank/DDBJ whole genome shotgun (WGS) entry which is preliminary data.</text>
</comment>
<reference evidence="1 2" key="1">
    <citation type="submission" date="2011-02" db="EMBL/GenBank/DDBJ databases">
        <authorList>
            <person name="Durkin A.S."/>
            <person name="Madupu R."/>
            <person name="Torralba M."/>
            <person name="Gillis M."/>
            <person name="Methe B."/>
            <person name="Sutton G."/>
            <person name="Nelson K.E."/>
        </authorList>
    </citation>
    <scope>NUCLEOTIDE SEQUENCE [LARGE SCALE GENOMIC DNA]</scope>
    <source>
        <strain evidence="1 2">CRIS 18C-A</strain>
    </source>
</reference>